<keyword evidence="14" id="KW-1185">Reference proteome</keyword>
<evidence type="ECO:0000256" key="10">
    <source>
        <dbReference type="ARBA" id="ARBA00045077"/>
    </source>
</evidence>
<evidence type="ECO:0000256" key="2">
    <source>
        <dbReference type="ARBA" id="ARBA00004613"/>
    </source>
</evidence>
<evidence type="ECO:0000256" key="8">
    <source>
        <dbReference type="ARBA" id="ARBA00023326"/>
    </source>
</evidence>
<evidence type="ECO:0000313" key="14">
    <source>
        <dbReference type="Proteomes" id="UP000295703"/>
    </source>
</evidence>
<comment type="cofactor">
    <cofactor evidence="1">
        <name>Cu(2+)</name>
        <dbReference type="ChEBI" id="CHEBI:29036"/>
    </cofactor>
</comment>
<dbReference type="STRING" id="5466.A0A4R8QIW0"/>
<dbReference type="EC" id="1.14.99.56" evidence="11"/>
<comment type="similarity">
    <text evidence="9">Belongs to the polysaccharide monooxygenase AA9 family.</text>
</comment>
<dbReference type="EMBL" id="RYZW01000189">
    <property type="protein sequence ID" value="TDZ38867.1"/>
    <property type="molecule type" value="Genomic_DNA"/>
</dbReference>
<feature type="domain" description="Auxiliary Activity family 9 catalytic" evidence="12">
    <location>
        <begin position="1"/>
        <end position="172"/>
    </location>
</feature>
<dbReference type="InterPro" id="IPR005103">
    <property type="entry name" value="AA9_LPMO"/>
</dbReference>
<dbReference type="PANTHER" id="PTHR33353:SF32">
    <property type="entry name" value="ENDO-BETA-1,4-GLUCANASE D"/>
    <property type="match status" value="1"/>
</dbReference>
<accession>A0A4R8QIW0</accession>
<dbReference type="Pfam" id="PF03443">
    <property type="entry name" value="AA9"/>
    <property type="match status" value="1"/>
</dbReference>
<evidence type="ECO:0000256" key="5">
    <source>
        <dbReference type="ARBA" id="ARBA00023001"/>
    </source>
</evidence>
<evidence type="ECO:0000256" key="1">
    <source>
        <dbReference type="ARBA" id="ARBA00001973"/>
    </source>
</evidence>
<keyword evidence="5" id="KW-0136">Cellulose degradation</keyword>
<keyword evidence="3" id="KW-0964">Secreted</keyword>
<evidence type="ECO:0000256" key="4">
    <source>
        <dbReference type="ARBA" id="ARBA00022729"/>
    </source>
</evidence>
<keyword evidence="8" id="KW-0624">Polysaccharide degradation</keyword>
<dbReference type="CDD" id="cd21175">
    <property type="entry name" value="LPMO_AA9"/>
    <property type="match status" value="1"/>
</dbReference>
<comment type="catalytic activity">
    <reaction evidence="10">
        <text>[(1-&gt;4)-beta-D-glucosyl]n+m + reduced acceptor + O2 = 4-dehydro-beta-D-glucosyl-[(1-&gt;4)-beta-D-glucosyl]n-1 + [(1-&gt;4)-beta-D-glucosyl]m + acceptor + H2O.</text>
        <dbReference type="EC" id="1.14.99.56"/>
    </reaction>
</comment>
<proteinExistence type="inferred from homology"/>
<evidence type="ECO:0000256" key="7">
    <source>
        <dbReference type="ARBA" id="ARBA00023277"/>
    </source>
</evidence>
<dbReference type="AlphaFoldDB" id="A0A4R8QIW0"/>
<comment type="caution">
    <text evidence="13">The sequence shown here is derived from an EMBL/GenBank/DDBJ whole genome shotgun (WGS) entry which is preliminary data.</text>
</comment>
<evidence type="ECO:0000256" key="11">
    <source>
        <dbReference type="ARBA" id="ARBA00047174"/>
    </source>
</evidence>
<keyword evidence="7" id="KW-0119">Carbohydrate metabolism</keyword>
<keyword evidence="4" id="KW-0732">Signal</keyword>
<evidence type="ECO:0000259" key="12">
    <source>
        <dbReference type="Pfam" id="PF03443"/>
    </source>
</evidence>
<dbReference type="Proteomes" id="UP000295703">
    <property type="component" value="Unassembled WGS sequence"/>
</dbReference>
<sequence>MACGKDGQIAAAYTCAAPGGSRLTFEFRQWPDRRAEGSIDPSHKGPCAVYMNKVNDMASSAAVGPGWFKIWHEGYNESTQQWCVDQIIENKGFLDVELPSGLPAGYYLVRPELLALHQAFGLKDPQYYVGCAQIYIQSGPAGSLKIPSEYSVSIPGYIDGSEPGNTFNLYGKQHFPYPIPGPKPYNPTGASANTKSDVTFNGGVPSGCIIKNANWCGVKVKGYSSETGCWDAVEACYAQGDDCFGSAPPTGAKNCYVWNDKICKGIENQCKSKNFKGPPEIYLSTKTTAIRSIAFTSTHPANLGSALGVNSDSSFLFSTGKSLDTGVTASTTAYRSLTATANEYVTKVPVTDTTPAFNLDSSLIVVDHSDTSVSDLESDRIGVSVSSNCHSKSY</sequence>
<gene>
    <name evidence="13" type="primary">eglD-2</name>
    <name evidence="13" type="ORF">CTRI78_v010729</name>
</gene>
<evidence type="ECO:0000313" key="13">
    <source>
        <dbReference type="EMBL" id="TDZ38867.1"/>
    </source>
</evidence>
<reference evidence="13 14" key="1">
    <citation type="submission" date="2018-12" db="EMBL/GenBank/DDBJ databases">
        <title>Genome sequence and assembly of Colletotrichum trifolii.</title>
        <authorList>
            <person name="Gan P."/>
            <person name="Shirasu K."/>
        </authorList>
    </citation>
    <scope>NUCLEOTIDE SEQUENCE [LARGE SCALE GENOMIC DNA]</scope>
    <source>
        <strain evidence="13 14">543-2</strain>
    </source>
</reference>
<evidence type="ECO:0000256" key="9">
    <source>
        <dbReference type="ARBA" id="ARBA00044502"/>
    </source>
</evidence>
<dbReference type="InterPro" id="IPR049892">
    <property type="entry name" value="AA9"/>
</dbReference>
<organism evidence="13 14">
    <name type="scientific">Colletotrichum trifolii</name>
    <dbReference type="NCBI Taxonomy" id="5466"/>
    <lineage>
        <taxon>Eukaryota</taxon>
        <taxon>Fungi</taxon>
        <taxon>Dikarya</taxon>
        <taxon>Ascomycota</taxon>
        <taxon>Pezizomycotina</taxon>
        <taxon>Sordariomycetes</taxon>
        <taxon>Hypocreomycetidae</taxon>
        <taxon>Glomerellales</taxon>
        <taxon>Glomerellaceae</taxon>
        <taxon>Colletotrichum</taxon>
        <taxon>Colletotrichum orbiculare species complex</taxon>
    </lineage>
</organism>
<dbReference type="GO" id="GO:0030245">
    <property type="term" value="P:cellulose catabolic process"/>
    <property type="evidence" value="ECO:0007669"/>
    <property type="project" value="UniProtKB-KW"/>
</dbReference>
<dbReference type="GO" id="GO:0005576">
    <property type="term" value="C:extracellular region"/>
    <property type="evidence" value="ECO:0007669"/>
    <property type="project" value="UniProtKB-SubCell"/>
</dbReference>
<dbReference type="PANTHER" id="PTHR33353">
    <property type="entry name" value="PUTATIVE (AFU_ORTHOLOGUE AFUA_1G12560)-RELATED"/>
    <property type="match status" value="1"/>
</dbReference>
<evidence type="ECO:0000256" key="3">
    <source>
        <dbReference type="ARBA" id="ARBA00022525"/>
    </source>
</evidence>
<protein>
    <recommendedName>
        <fullName evidence="11">lytic cellulose monooxygenase (C4-dehydrogenating)</fullName>
        <ecNumber evidence="11">1.14.99.56</ecNumber>
    </recommendedName>
</protein>
<dbReference type="Gene3D" id="2.70.50.70">
    <property type="match status" value="1"/>
</dbReference>
<evidence type="ECO:0000256" key="6">
    <source>
        <dbReference type="ARBA" id="ARBA00023157"/>
    </source>
</evidence>
<keyword evidence="6" id="KW-1015">Disulfide bond</keyword>
<comment type="subcellular location">
    <subcellularLocation>
        <location evidence="2">Secreted</location>
    </subcellularLocation>
</comment>
<name>A0A4R8QIW0_COLTR</name>